<evidence type="ECO:0000256" key="13">
    <source>
        <dbReference type="ARBA" id="ARBA00030295"/>
    </source>
</evidence>
<dbReference type="GO" id="GO:0103012">
    <property type="term" value="F:ferredoxin-thioredoxin reductase activity"/>
    <property type="evidence" value="ECO:0007669"/>
    <property type="project" value="UniProtKB-EC"/>
</dbReference>
<dbReference type="Proteomes" id="UP000626092">
    <property type="component" value="Unassembled WGS sequence"/>
</dbReference>
<dbReference type="OrthoDB" id="1641at2759"/>
<comment type="catalytic activity">
    <reaction evidence="14">
        <text>[thioredoxin]-disulfide + 2 reduced [2Fe-2S]-[ferredoxin] + 2 H(+) = [thioredoxin]-dithiol + 2 oxidized [2Fe-2S]-[ferredoxin]</text>
        <dbReference type="Rhea" id="RHEA:42336"/>
        <dbReference type="Rhea" id="RHEA-COMP:10000"/>
        <dbReference type="Rhea" id="RHEA-COMP:10001"/>
        <dbReference type="Rhea" id="RHEA-COMP:10698"/>
        <dbReference type="Rhea" id="RHEA-COMP:10700"/>
        <dbReference type="ChEBI" id="CHEBI:15378"/>
        <dbReference type="ChEBI" id="CHEBI:29950"/>
        <dbReference type="ChEBI" id="CHEBI:33737"/>
        <dbReference type="ChEBI" id="CHEBI:33738"/>
        <dbReference type="ChEBI" id="CHEBI:50058"/>
        <dbReference type="EC" id="1.8.7.2"/>
    </reaction>
</comment>
<dbReference type="PANTHER" id="PTHR35113">
    <property type="entry name" value="FERREDOXIN-THIOREDOXIN REDUCTASE CATALYTIC CHAIN, CHLOROPLASTIC"/>
    <property type="match status" value="1"/>
</dbReference>
<evidence type="ECO:0000256" key="9">
    <source>
        <dbReference type="ARBA" id="ARBA00023004"/>
    </source>
</evidence>
<keyword evidence="6" id="KW-0004">4Fe-4S</keyword>
<dbReference type="PANTHER" id="PTHR35113:SF1">
    <property type="entry name" value="FERREDOXIN-THIOREDOXIN REDUCTASE CATALYTIC CHAIN, CHLOROPLASTIC"/>
    <property type="match status" value="1"/>
</dbReference>
<keyword evidence="8" id="KW-0560">Oxidoreductase</keyword>
<comment type="function">
    <text evidence="2">Catalytic subunit of the ferredoxin-thioredoxin reductase (FTR), which catalyzes the two-electron reduction of thioredoxins by the electrons provided by reduced ferredoxin.</text>
</comment>
<keyword evidence="11" id="KW-1015">Disulfide bond</keyword>
<evidence type="ECO:0000256" key="8">
    <source>
        <dbReference type="ARBA" id="ARBA00023002"/>
    </source>
</evidence>
<dbReference type="Pfam" id="PF02943">
    <property type="entry name" value="FeThRed_B"/>
    <property type="match status" value="1"/>
</dbReference>
<dbReference type="GO" id="GO:0051539">
    <property type="term" value="F:4 iron, 4 sulfur cluster binding"/>
    <property type="evidence" value="ECO:0007669"/>
    <property type="project" value="UniProtKB-KW"/>
</dbReference>
<comment type="cofactor">
    <cofactor evidence="1">
        <name>[4Fe-4S] cluster</name>
        <dbReference type="ChEBI" id="CHEBI:49883"/>
    </cofactor>
</comment>
<evidence type="ECO:0000256" key="2">
    <source>
        <dbReference type="ARBA" id="ARBA00003945"/>
    </source>
</evidence>
<gene>
    <name evidence="15" type="ORF">RHSIM_Rhsim08G0061500</name>
</gene>
<keyword evidence="10" id="KW-0411">Iron-sulfur</keyword>
<proteinExistence type="inferred from homology"/>
<reference evidence="15" key="1">
    <citation type="submission" date="2019-11" db="EMBL/GenBank/DDBJ databases">
        <authorList>
            <person name="Liu Y."/>
            <person name="Hou J."/>
            <person name="Li T.-Q."/>
            <person name="Guan C.-H."/>
            <person name="Wu X."/>
            <person name="Wu H.-Z."/>
            <person name="Ling F."/>
            <person name="Zhang R."/>
            <person name="Shi X.-G."/>
            <person name="Ren J.-P."/>
            <person name="Chen E.-F."/>
            <person name="Sun J.-M."/>
        </authorList>
    </citation>
    <scope>NUCLEOTIDE SEQUENCE</scope>
    <source>
        <strain evidence="15">Adult_tree_wgs_1</strain>
        <tissue evidence="15">Leaves</tissue>
    </source>
</reference>
<evidence type="ECO:0000256" key="4">
    <source>
        <dbReference type="ARBA" id="ARBA00012358"/>
    </source>
</evidence>
<protein>
    <recommendedName>
        <fullName evidence="5">Ferredoxin-thioredoxin reductase catalytic chain, chloroplastic</fullName>
        <ecNumber evidence="4">1.8.7.2</ecNumber>
    </recommendedName>
    <alternativeName>
        <fullName evidence="13">Ferredoxin-thioredoxin reductase subunit B</fullName>
    </alternativeName>
</protein>
<evidence type="ECO:0000313" key="16">
    <source>
        <dbReference type="Proteomes" id="UP000626092"/>
    </source>
</evidence>
<dbReference type="SUPFAM" id="SSF57662">
    <property type="entry name" value="Ferredoxin thioredoxin reductase (FTR), catalytic beta chain"/>
    <property type="match status" value="1"/>
</dbReference>
<evidence type="ECO:0000256" key="3">
    <source>
        <dbReference type="ARBA" id="ARBA00007941"/>
    </source>
</evidence>
<evidence type="ECO:0000256" key="7">
    <source>
        <dbReference type="ARBA" id="ARBA00022723"/>
    </source>
</evidence>
<keyword evidence="9" id="KW-0408">Iron</keyword>
<sequence length="273" mass="30345">MSSLPASTSCGGAAISSVVPPTRLRHRHHISKLKGISMQINFQKTCTGCPSLASALKSHSVLELSVSSLSLFSFVLFSCPFASQLHYDDKAAEAGQGFWNCPCVPMRERKECHCMLFLTPENDVAGQEQTISLEDIRESTANMYSVFMVQTISLLALTTWVLVCKSLSTLGVKEGTERIFVSALYIMHFYHMHYDCLSDLGPCQAGPFPSLMKESTTCNTRACSRAGLPLFLVDDSHYRSEEKRLDQQKGYNKPSAPRIKPARVVQRFHQLDP</sequence>
<comment type="subunit">
    <text evidence="12">Heterodimer of subunit A (variable subunit) and subunit B (catalytic subunit). Heterodimeric FTR forms a complex with ferredoxin and thioredoxin.</text>
</comment>
<evidence type="ECO:0000313" key="15">
    <source>
        <dbReference type="EMBL" id="KAF7134935.1"/>
    </source>
</evidence>
<evidence type="ECO:0000256" key="14">
    <source>
        <dbReference type="ARBA" id="ARBA00048150"/>
    </source>
</evidence>
<evidence type="ECO:0000256" key="11">
    <source>
        <dbReference type="ARBA" id="ARBA00023157"/>
    </source>
</evidence>
<dbReference type="AlphaFoldDB" id="A0A834LGE5"/>
<name>A0A834LGE5_RHOSS</name>
<dbReference type="InterPro" id="IPR004209">
    <property type="entry name" value="FTR_bsu"/>
</dbReference>
<dbReference type="EC" id="1.8.7.2" evidence="4"/>
<accession>A0A834LGE5</accession>
<evidence type="ECO:0000256" key="1">
    <source>
        <dbReference type="ARBA" id="ARBA00001966"/>
    </source>
</evidence>
<dbReference type="GO" id="GO:0046872">
    <property type="term" value="F:metal ion binding"/>
    <property type="evidence" value="ECO:0007669"/>
    <property type="project" value="UniProtKB-KW"/>
</dbReference>
<comment type="caution">
    <text evidence="15">The sequence shown here is derived from an EMBL/GenBank/DDBJ whole genome shotgun (WGS) entry which is preliminary data.</text>
</comment>
<dbReference type="GO" id="GO:0016730">
    <property type="term" value="F:oxidoreductase activity, acting on iron-sulfur proteins as donors"/>
    <property type="evidence" value="ECO:0007669"/>
    <property type="project" value="InterPro"/>
</dbReference>
<evidence type="ECO:0000256" key="10">
    <source>
        <dbReference type="ARBA" id="ARBA00023014"/>
    </source>
</evidence>
<comment type="similarity">
    <text evidence="3">Belongs to the ferredoxin thioredoxin reductase beta subunit family.</text>
</comment>
<dbReference type="Gene3D" id="3.90.460.10">
    <property type="entry name" value="Ferredoxin thioredoxin reductase catalytic beta subunit"/>
    <property type="match status" value="1"/>
</dbReference>
<keyword evidence="7" id="KW-0479">Metal-binding</keyword>
<keyword evidence="16" id="KW-1185">Reference proteome</keyword>
<organism evidence="15 16">
    <name type="scientific">Rhododendron simsii</name>
    <name type="common">Sims's rhododendron</name>
    <dbReference type="NCBI Taxonomy" id="118357"/>
    <lineage>
        <taxon>Eukaryota</taxon>
        <taxon>Viridiplantae</taxon>
        <taxon>Streptophyta</taxon>
        <taxon>Embryophyta</taxon>
        <taxon>Tracheophyta</taxon>
        <taxon>Spermatophyta</taxon>
        <taxon>Magnoliopsida</taxon>
        <taxon>eudicotyledons</taxon>
        <taxon>Gunneridae</taxon>
        <taxon>Pentapetalae</taxon>
        <taxon>asterids</taxon>
        <taxon>Ericales</taxon>
        <taxon>Ericaceae</taxon>
        <taxon>Ericoideae</taxon>
        <taxon>Rhodoreae</taxon>
        <taxon>Rhododendron</taxon>
    </lineage>
</organism>
<dbReference type="InterPro" id="IPR036644">
    <property type="entry name" value="FTR_bsu_sf"/>
</dbReference>
<evidence type="ECO:0000256" key="5">
    <source>
        <dbReference type="ARBA" id="ARBA00018993"/>
    </source>
</evidence>
<dbReference type="EMBL" id="WJXA01000008">
    <property type="protein sequence ID" value="KAF7134935.1"/>
    <property type="molecule type" value="Genomic_DNA"/>
</dbReference>
<evidence type="ECO:0000256" key="6">
    <source>
        <dbReference type="ARBA" id="ARBA00022485"/>
    </source>
</evidence>
<evidence type="ECO:0000256" key="12">
    <source>
        <dbReference type="ARBA" id="ARBA00026011"/>
    </source>
</evidence>